<keyword evidence="1" id="KW-0732">Signal</keyword>
<keyword evidence="3" id="KW-1185">Reference proteome</keyword>
<dbReference type="RefSeq" id="WP_076088409.1">
    <property type="nucleotide sequence ID" value="NZ_CP019070.1"/>
</dbReference>
<gene>
    <name evidence="2" type="ORF">LPB137_12075</name>
</gene>
<dbReference type="AlphaFoldDB" id="A0A1P8KPJ5"/>
<evidence type="ECO:0008006" key="4">
    <source>
        <dbReference type="Google" id="ProtNLM"/>
    </source>
</evidence>
<dbReference type="STRING" id="1850254.LPB137_12075"/>
<name>A0A1P8KPJ5_9BACT</name>
<dbReference type="SUPFAM" id="SSF75169">
    <property type="entry name" value="DsrEFH-like"/>
    <property type="match status" value="1"/>
</dbReference>
<dbReference type="Gene3D" id="3.40.1260.10">
    <property type="entry name" value="DsrEFH-like"/>
    <property type="match status" value="1"/>
</dbReference>
<reference evidence="2 3" key="1">
    <citation type="submission" date="2017-01" db="EMBL/GenBank/DDBJ databases">
        <title>Genome sequencing of Arcobacter sp. LPB0137.</title>
        <authorList>
            <person name="Lee G.-W."/>
            <person name="Yi H."/>
        </authorList>
    </citation>
    <scope>NUCLEOTIDE SEQUENCE [LARGE SCALE GENOMIC DNA]</scope>
    <source>
        <strain evidence="2 3">LPB0137</strain>
    </source>
</reference>
<evidence type="ECO:0000313" key="2">
    <source>
        <dbReference type="EMBL" id="APW66534.1"/>
    </source>
</evidence>
<accession>A0A1P8KPJ5</accession>
<dbReference type="Proteomes" id="UP000186074">
    <property type="component" value="Chromosome"/>
</dbReference>
<evidence type="ECO:0000313" key="3">
    <source>
        <dbReference type="Proteomes" id="UP000186074"/>
    </source>
</evidence>
<dbReference type="InterPro" id="IPR027396">
    <property type="entry name" value="DsrEFH-like"/>
</dbReference>
<feature type="chain" id="PRO_5012388109" description="DsrE/DsrF-like family protein" evidence="1">
    <location>
        <begin position="22"/>
        <end position="141"/>
    </location>
</feature>
<proteinExistence type="predicted"/>
<evidence type="ECO:0000256" key="1">
    <source>
        <dbReference type="SAM" id="SignalP"/>
    </source>
</evidence>
<sequence>MKKIFAMALAIMLFIPNLLSADSAKGLNVIVTAKDSQAQMMAMVLSMATLKQNKKVNMTLCSNVGDLAVKGIKSEVLKPMNKSPKMMLKALIKKGANVTLCPIYLPNVNKDKSVLIEGITMATPANGAKELLDLDFQNLTY</sequence>
<protein>
    <recommendedName>
        <fullName evidence="4">DsrE/DsrF-like family protein</fullName>
    </recommendedName>
</protein>
<dbReference type="OrthoDB" id="7361822at2"/>
<feature type="signal peptide" evidence="1">
    <location>
        <begin position="1"/>
        <end position="21"/>
    </location>
</feature>
<dbReference type="KEGG" id="alp:LPB137_12075"/>
<dbReference type="EMBL" id="CP019070">
    <property type="protein sequence ID" value="APW66534.1"/>
    <property type="molecule type" value="Genomic_DNA"/>
</dbReference>
<organism evidence="2 3">
    <name type="scientific">Poseidonibacter parvus</name>
    <dbReference type="NCBI Taxonomy" id="1850254"/>
    <lineage>
        <taxon>Bacteria</taxon>
        <taxon>Pseudomonadati</taxon>
        <taxon>Campylobacterota</taxon>
        <taxon>Epsilonproteobacteria</taxon>
        <taxon>Campylobacterales</taxon>
        <taxon>Arcobacteraceae</taxon>
        <taxon>Poseidonibacter</taxon>
    </lineage>
</organism>